<proteinExistence type="predicted"/>
<sequence>MFKFLALLLKLTQFFAKREEAKQELRQRKFKRARAEQAKQFRLEEHRARAKADALASQAATANAESIIGSNDINEAQRQAGSLRAALAHVVK</sequence>
<protein>
    <submittedName>
        <fullName evidence="1">Uncharacterized protein</fullName>
    </submittedName>
</protein>
<dbReference type="Proteomes" id="UP000222360">
    <property type="component" value="Segment"/>
</dbReference>
<name>A0A173GCR9_9CAUD</name>
<evidence type="ECO:0000313" key="1">
    <source>
        <dbReference type="EMBL" id="ANH51122.1"/>
    </source>
</evidence>
<gene>
    <name evidence="1" type="ORF">VSW3_47</name>
</gene>
<keyword evidence="2" id="KW-1185">Reference proteome</keyword>
<evidence type="ECO:0000313" key="2">
    <source>
        <dbReference type="Proteomes" id="UP000222360"/>
    </source>
</evidence>
<reference evidence="1 2" key="1">
    <citation type="submission" date="2016-04" db="EMBL/GenBank/DDBJ databases">
        <title>Complete genome of Pseudomonas fluorescens phage VSW-3.</title>
        <authorList>
            <person name="Zhang C.-J."/>
            <person name="Wei Y.-L."/>
            <person name="Ji X.-L."/>
        </authorList>
    </citation>
    <scope>NUCLEOTIDE SEQUENCE [LARGE SCALE GENOMIC DNA]</scope>
</reference>
<accession>A0A173GCR9</accession>
<organism evidence="1 2">
    <name type="scientific">Pseudomonas phage VSW-3</name>
    <dbReference type="NCBI Taxonomy" id="1852562"/>
    <lineage>
        <taxon>Viruses</taxon>
        <taxon>Duplodnaviria</taxon>
        <taxon>Heunggongvirae</taxon>
        <taxon>Uroviricota</taxon>
        <taxon>Caudoviricetes</taxon>
        <taxon>Autographivirales</taxon>
        <taxon>Autonotataviridae</taxon>
        <taxon>Napahaivirus</taxon>
        <taxon>Napahaivirus VSW3</taxon>
    </lineage>
</organism>
<dbReference type="EMBL" id="KX066068">
    <property type="protein sequence ID" value="ANH51122.1"/>
    <property type="molecule type" value="Genomic_DNA"/>
</dbReference>